<keyword evidence="8" id="KW-1185">Reference proteome</keyword>
<proteinExistence type="predicted"/>
<protein>
    <submittedName>
        <fullName evidence="7">Oligosaccharide flippase family protein</fullName>
    </submittedName>
</protein>
<evidence type="ECO:0000313" key="8">
    <source>
        <dbReference type="Proteomes" id="UP001202922"/>
    </source>
</evidence>
<feature type="transmembrane region" description="Helical" evidence="6">
    <location>
        <begin position="415"/>
        <end position="432"/>
    </location>
</feature>
<accession>A0ABS9TZG6</accession>
<dbReference type="InterPro" id="IPR050833">
    <property type="entry name" value="Poly_Biosynth_Transport"/>
</dbReference>
<reference evidence="7 8" key="1">
    <citation type="submission" date="2022-03" db="EMBL/GenBank/DDBJ databases">
        <title>Sinomonas sp. isolated from a soil.</title>
        <authorList>
            <person name="Han J."/>
            <person name="Kim D.-U."/>
        </authorList>
    </citation>
    <scope>NUCLEOTIDE SEQUENCE [LARGE SCALE GENOMIC DNA]</scope>
    <source>
        <strain evidence="7 8">5-5</strain>
    </source>
</reference>
<dbReference type="EMBL" id="JAKZBV010000001">
    <property type="protein sequence ID" value="MCH6469667.1"/>
    <property type="molecule type" value="Genomic_DNA"/>
</dbReference>
<dbReference type="Proteomes" id="UP001202922">
    <property type="component" value="Unassembled WGS sequence"/>
</dbReference>
<feature type="transmembrane region" description="Helical" evidence="6">
    <location>
        <begin position="290"/>
        <end position="316"/>
    </location>
</feature>
<dbReference type="Pfam" id="PF01943">
    <property type="entry name" value="Polysacc_synt"/>
    <property type="match status" value="1"/>
</dbReference>
<evidence type="ECO:0000313" key="7">
    <source>
        <dbReference type="EMBL" id="MCH6469667.1"/>
    </source>
</evidence>
<sequence>MADAAVGTRPSNARQSLYYLLGAALQGTGALVVQPFSIRILSPVEWGRVGVSIVLLQIGQVVLSAGLPLAISRAYFEPSGGPSKARAIHGANIILGTGLAVIAALAYLAAAPDKASAAAFAWALAATGFLSVVVSSQALLRSQHRALSFVLLSGGASMGAHLGGLIGILAFGPTATIYLASFTAVMVAIAAISLILTRPSPPWRQRAAVSAAFRLGLPVLPHSIAIILLLQGDTFFVQHFQGATSVGRYVAAAAFALGPFAVLSGLNNVWTTRIFEAAHGRKLVASVRTVGREVALVAAGLGVCGTAAATVGMIVLKGLDHEAIQLAKVLPGVAVGYALYLVGMSTLFAVGRTKALTWATPLVVVVAAGLAWFPAQSPQYWQLGSIRVLVFALLGAVYAALALHEAPRVIPLRPFIGALALVIAAIAANLLLPTTALMGVITLVFGLGLAGAGFWAVRRRGLAS</sequence>
<dbReference type="PANTHER" id="PTHR30250">
    <property type="entry name" value="PST FAMILY PREDICTED COLANIC ACID TRANSPORTER"/>
    <property type="match status" value="1"/>
</dbReference>
<feature type="transmembrane region" description="Helical" evidence="6">
    <location>
        <begin position="328"/>
        <end position="348"/>
    </location>
</feature>
<evidence type="ECO:0000256" key="2">
    <source>
        <dbReference type="ARBA" id="ARBA00022475"/>
    </source>
</evidence>
<evidence type="ECO:0000256" key="5">
    <source>
        <dbReference type="ARBA" id="ARBA00023136"/>
    </source>
</evidence>
<name>A0ABS9TZG6_9MICC</name>
<keyword evidence="3 6" id="KW-0812">Transmembrane</keyword>
<feature type="transmembrane region" description="Helical" evidence="6">
    <location>
        <begin position="249"/>
        <end position="270"/>
    </location>
</feature>
<dbReference type="InterPro" id="IPR002797">
    <property type="entry name" value="Polysacc_synth"/>
</dbReference>
<dbReference type="PANTHER" id="PTHR30250:SF11">
    <property type="entry name" value="O-ANTIGEN TRANSPORTER-RELATED"/>
    <property type="match status" value="1"/>
</dbReference>
<feature type="transmembrane region" description="Helical" evidence="6">
    <location>
        <begin position="438"/>
        <end position="457"/>
    </location>
</feature>
<feature type="transmembrane region" description="Helical" evidence="6">
    <location>
        <begin position="355"/>
        <end position="374"/>
    </location>
</feature>
<keyword evidence="5 6" id="KW-0472">Membrane</keyword>
<evidence type="ECO:0000256" key="3">
    <source>
        <dbReference type="ARBA" id="ARBA00022692"/>
    </source>
</evidence>
<evidence type="ECO:0000256" key="1">
    <source>
        <dbReference type="ARBA" id="ARBA00004651"/>
    </source>
</evidence>
<comment type="subcellular location">
    <subcellularLocation>
        <location evidence="1">Cell membrane</location>
        <topology evidence="1">Multi-pass membrane protein</topology>
    </subcellularLocation>
</comment>
<feature type="transmembrane region" description="Helical" evidence="6">
    <location>
        <begin position="116"/>
        <end position="134"/>
    </location>
</feature>
<feature type="transmembrane region" description="Helical" evidence="6">
    <location>
        <begin position="49"/>
        <end position="71"/>
    </location>
</feature>
<gene>
    <name evidence="7" type="ORF">L0M17_06645</name>
</gene>
<feature type="transmembrane region" description="Helical" evidence="6">
    <location>
        <begin position="91"/>
        <end position="110"/>
    </location>
</feature>
<feature type="transmembrane region" description="Helical" evidence="6">
    <location>
        <begin position="380"/>
        <end position="403"/>
    </location>
</feature>
<keyword evidence="4 6" id="KW-1133">Transmembrane helix</keyword>
<dbReference type="RefSeq" id="WP_241053084.1">
    <property type="nucleotide sequence ID" value="NZ_JAKZBV010000001.1"/>
</dbReference>
<keyword evidence="2" id="KW-1003">Cell membrane</keyword>
<evidence type="ECO:0000256" key="4">
    <source>
        <dbReference type="ARBA" id="ARBA00022989"/>
    </source>
</evidence>
<evidence type="ECO:0000256" key="6">
    <source>
        <dbReference type="SAM" id="Phobius"/>
    </source>
</evidence>
<comment type="caution">
    <text evidence="7">The sequence shown here is derived from an EMBL/GenBank/DDBJ whole genome shotgun (WGS) entry which is preliminary data.</text>
</comment>
<organism evidence="7 8">
    <name type="scientific">Sinomonas terrae</name>
    <dbReference type="NCBI Taxonomy" id="2908838"/>
    <lineage>
        <taxon>Bacteria</taxon>
        <taxon>Bacillati</taxon>
        <taxon>Actinomycetota</taxon>
        <taxon>Actinomycetes</taxon>
        <taxon>Micrococcales</taxon>
        <taxon>Micrococcaceae</taxon>
        <taxon>Sinomonas</taxon>
    </lineage>
</organism>
<feature type="transmembrane region" description="Helical" evidence="6">
    <location>
        <begin position="17"/>
        <end position="37"/>
    </location>
</feature>
<feature type="transmembrane region" description="Helical" evidence="6">
    <location>
        <begin position="177"/>
        <end position="196"/>
    </location>
</feature>
<feature type="transmembrane region" description="Helical" evidence="6">
    <location>
        <begin position="146"/>
        <end position="171"/>
    </location>
</feature>
<feature type="transmembrane region" description="Helical" evidence="6">
    <location>
        <begin position="208"/>
        <end position="229"/>
    </location>
</feature>